<dbReference type="InterPro" id="IPR012334">
    <property type="entry name" value="Pectin_lyas_fold"/>
</dbReference>
<organism evidence="3 4">
    <name type="scientific">Catellatospora chokoriensis</name>
    <dbReference type="NCBI Taxonomy" id="310353"/>
    <lineage>
        <taxon>Bacteria</taxon>
        <taxon>Bacillati</taxon>
        <taxon>Actinomycetota</taxon>
        <taxon>Actinomycetes</taxon>
        <taxon>Micromonosporales</taxon>
        <taxon>Micromonosporaceae</taxon>
        <taxon>Catellatospora</taxon>
    </lineage>
</organism>
<reference evidence="3 4" key="1">
    <citation type="submission" date="2021-01" db="EMBL/GenBank/DDBJ databases">
        <title>Whole genome shotgun sequence of Catellatospora chokoriensis NBRC 107358.</title>
        <authorList>
            <person name="Komaki H."/>
            <person name="Tamura T."/>
        </authorList>
    </citation>
    <scope>NUCLEOTIDE SEQUENCE [LARGE SCALE GENOMIC DNA]</scope>
    <source>
        <strain evidence="3 4">NBRC 107358</strain>
    </source>
</reference>
<sequence length="357" mass="37480">MRTTRLLENRSDRIIAAAVVALVGVTILGVAVWGGPDSTEADPNVAAGVDAQPSGSVASTAGGPSPSGVTPRPSTSATATPTKRPPSASPKTSRPRTPAGAKPDATNTGVRPGVKLSVVNGNVTFSTSGAVVEGKEFRGFVHVTGRNITFRNCLFRGGVATNNEFLLTTVRGTNTVVEDSEFAPAHPSARIDGIWAQNVSIYRANIHGSVDGVKTGSNVLIQDSFIHDLTWFASDPNQGGGETHNDGVQSLPGDTKLTLRHNTIDVSSLPAANAALQNAATEVRIENNWLDGGQCTLNFHPGNSSRLTSLYVVGNRFGRHSYYRCPILLSTQSSLAENSGNVWVDTNTPIPAPQQHN</sequence>
<evidence type="ECO:0000313" key="3">
    <source>
        <dbReference type="EMBL" id="GIF87201.1"/>
    </source>
</evidence>
<name>A0A8J3JLH3_9ACTN</name>
<keyword evidence="2" id="KW-0472">Membrane</keyword>
<evidence type="ECO:0000313" key="4">
    <source>
        <dbReference type="Proteomes" id="UP000619293"/>
    </source>
</evidence>
<dbReference type="RefSeq" id="WP_191841725.1">
    <property type="nucleotide sequence ID" value="NZ_BAAALB010000015.1"/>
</dbReference>
<dbReference type="AlphaFoldDB" id="A0A8J3JLH3"/>
<keyword evidence="2" id="KW-0812">Transmembrane</keyword>
<evidence type="ECO:0008006" key="5">
    <source>
        <dbReference type="Google" id="ProtNLM"/>
    </source>
</evidence>
<dbReference type="Proteomes" id="UP000619293">
    <property type="component" value="Unassembled WGS sequence"/>
</dbReference>
<proteinExistence type="predicted"/>
<feature type="transmembrane region" description="Helical" evidence="2">
    <location>
        <begin position="12"/>
        <end position="34"/>
    </location>
</feature>
<accession>A0A8J3JLH3</accession>
<feature type="compositionally biased region" description="Low complexity" evidence="1">
    <location>
        <begin position="70"/>
        <end position="82"/>
    </location>
</feature>
<evidence type="ECO:0000256" key="1">
    <source>
        <dbReference type="SAM" id="MobiDB-lite"/>
    </source>
</evidence>
<dbReference type="EMBL" id="BONG01000002">
    <property type="protein sequence ID" value="GIF87201.1"/>
    <property type="molecule type" value="Genomic_DNA"/>
</dbReference>
<gene>
    <name evidence="3" type="ORF">Cch02nite_06450</name>
</gene>
<dbReference type="Gene3D" id="2.160.20.10">
    <property type="entry name" value="Single-stranded right-handed beta-helix, Pectin lyase-like"/>
    <property type="match status" value="1"/>
</dbReference>
<feature type="region of interest" description="Disordered" evidence="1">
    <location>
        <begin position="42"/>
        <end position="113"/>
    </location>
</feature>
<dbReference type="SUPFAM" id="SSF51126">
    <property type="entry name" value="Pectin lyase-like"/>
    <property type="match status" value="1"/>
</dbReference>
<evidence type="ECO:0000256" key="2">
    <source>
        <dbReference type="SAM" id="Phobius"/>
    </source>
</evidence>
<protein>
    <recommendedName>
        <fullName evidence="5">Right handed beta helix region</fullName>
    </recommendedName>
</protein>
<comment type="caution">
    <text evidence="3">The sequence shown here is derived from an EMBL/GenBank/DDBJ whole genome shotgun (WGS) entry which is preliminary data.</text>
</comment>
<feature type="compositionally biased region" description="Low complexity" evidence="1">
    <location>
        <begin position="89"/>
        <end position="98"/>
    </location>
</feature>
<keyword evidence="2" id="KW-1133">Transmembrane helix</keyword>
<dbReference type="InterPro" id="IPR011050">
    <property type="entry name" value="Pectin_lyase_fold/virulence"/>
</dbReference>
<keyword evidence="4" id="KW-1185">Reference proteome</keyword>